<dbReference type="Proteomes" id="UP000004750">
    <property type="component" value="Unassembled WGS sequence"/>
</dbReference>
<proteinExistence type="predicted"/>
<sequence>MTTYQDRKATTPSGFFICAPSIDHWSCPKRSISGAADIIICPTALIRVEITAVSSNKIWHRLPQDYIAYPPLTVAANPQKKT</sequence>
<dbReference type="EMBL" id="AGCM01000001">
    <property type="protein sequence ID" value="EHM56182.1"/>
    <property type="molecule type" value="Genomic_DNA"/>
</dbReference>
<comment type="caution">
    <text evidence="1">The sequence shown here is derived from an EMBL/GenBank/DDBJ whole genome shotgun (WGS) entry which is preliminary data.</text>
</comment>
<reference evidence="1 2" key="1">
    <citation type="submission" date="2011-08" db="EMBL/GenBank/DDBJ databases">
        <authorList>
            <person name="Weinstock G."/>
            <person name="Sodergren E."/>
            <person name="Clifton S."/>
            <person name="Fulton L."/>
            <person name="Fulton B."/>
            <person name="Courtney L."/>
            <person name="Fronick C."/>
            <person name="Harrison M."/>
            <person name="Strong C."/>
            <person name="Farmer C."/>
            <person name="Delahaunty K."/>
            <person name="Markovic C."/>
            <person name="Hall O."/>
            <person name="Minx P."/>
            <person name="Tomlinson C."/>
            <person name="Mitreva M."/>
            <person name="Hou S."/>
            <person name="Chen J."/>
            <person name="Wollam A."/>
            <person name="Pepin K.H."/>
            <person name="Johnson M."/>
            <person name="Bhonagiri V."/>
            <person name="Zhang X."/>
            <person name="Suruliraj S."/>
            <person name="Warren W."/>
            <person name="Chinwalla A."/>
            <person name="Mardis E.R."/>
            <person name="Wilson R.K."/>
        </authorList>
    </citation>
    <scope>NUCLEOTIDE SEQUENCE [LARGE SCALE GENOMIC DNA]</scope>
    <source>
        <strain evidence="1 2">F0432</strain>
    </source>
</reference>
<gene>
    <name evidence="1" type="ORF">HMPREF9080_00003</name>
</gene>
<organism evidence="1 2">
    <name type="scientific">Cardiobacterium valvarum F0432</name>
    <dbReference type="NCBI Taxonomy" id="797473"/>
    <lineage>
        <taxon>Bacteria</taxon>
        <taxon>Pseudomonadati</taxon>
        <taxon>Pseudomonadota</taxon>
        <taxon>Gammaproteobacteria</taxon>
        <taxon>Cardiobacteriales</taxon>
        <taxon>Cardiobacteriaceae</taxon>
        <taxon>Cardiobacterium</taxon>
    </lineage>
</organism>
<dbReference type="HOGENOM" id="CLU_2552068_0_0_6"/>
<accession>G9ZB81</accession>
<protein>
    <submittedName>
        <fullName evidence="1">Uncharacterized protein</fullName>
    </submittedName>
</protein>
<evidence type="ECO:0000313" key="2">
    <source>
        <dbReference type="Proteomes" id="UP000004750"/>
    </source>
</evidence>
<dbReference type="STRING" id="797473.HMPREF9080_00003"/>
<dbReference type="AlphaFoldDB" id="G9ZB81"/>
<evidence type="ECO:0000313" key="1">
    <source>
        <dbReference type="EMBL" id="EHM56182.1"/>
    </source>
</evidence>
<name>G9ZB81_9GAMM</name>